<proteinExistence type="predicted"/>
<sequence>MSMNSAPEGSLADKLERWSSHPILVKLYSGDSVQEDAQHWLRHIDRQCDRFGIPSEQRIQAALHFMRENVHDIFSEAVRTLGEDGEELSWDDFKQTLLELEANTKAQLSGSQDPVQSESESEGRNKLIARLASGGLIAGGSSVLLPTAGIATLNAVGFTTSGVAAGKLLCSSSRSK</sequence>
<keyword evidence="2" id="KW-1185">Reference proteome</keyword>
<accession>A0ABR2ZC96</accession>
<gene>
    <name evidence="1" type="ORF">AAF712_014751</name>
</gene>
<organism evidence="1 2">
    <name type="scientific">Marasmius tenuissimus</name>
    <dbReference type="NCBI Taxonomy" id="585030"/>
    <lineage>
        <taxon>Eukaryota</taxon>
        <taxon>Fungi</taxon>
        <taxon>Dikarya</taxon>
        <taxon>Basidiomycota</taxon>
        <taxon>Agaricomycotina</taxon>
        <taxon>Agaricomycetes</taxon>
        <taxon>Agaricomycetidae</taxon>
        <taxon>Agaricales</taxon>
        <taxon>Marasmiineae</taxon>
        <taxon>Marasmiaceae</taxon>
        <taxon>Marasmius</taxon>
    </lineage>
</organism>
<name>A0ABR2ZC96_9AGAR</name>
<evidence type="ECO:0000313" key="1">
    <source>
        <dbReference type="EMBL" id="KAL0058559.1"/>
    </source>
</evidence>
<dbReference type="EMBL" id="JBBXMP010000299">
    <property type="protein sequence ID" value="KAL0058559.1"/>
    <property type="molecule type" value="Genomic_DNA"/>
</dbReference>
<dbReference type="Proteomes" id="UP001437256">
    <property type="component" value="Unassembled WGS sequence"/>
</dbReference>
<protein>
    <submittedName>
        <fullName evidence="1">Uncharacterized protein</fullName>
    </submittedName>
</protein>
<evidence type="ECO:0000313" key="2">
    <source>
        <dbReference type="Proteomes" id="UP001437256"/>
    </source>
</evidence>
<reference evidence="1 2" key="1">
    <citation type="submission" date="2024-05" db="EMBL/GenBank/DDBJ databases">
        <title>A draft genome resource for the thread blight pathogen Marasmius tenuissimus strain MS-2.</title>
        <authorList>
            <person name="Yulfo-Soto G.E."/>
            <person name="Baruah I.K."/>
            <person name="Amoako-Attah I."/>
            <person name="Bukari Y."/>
            <person name="Meinhardt L.W."/>
            <person name="Bailey B.A."/>
            <person name="Cohen S.P."/>
        </authorList>
    </citation>
    <scope>NUCLEOTIDE SEQUENCE [LARGE SCALE GENOMIC DNA]</scope>
    <source>
        <strain evidence="1 2">MS-2</strain>
    </source>
</reference>
<comment type="caution">
    <text evidence="1">The sequence shown here is derived from an EMBL/GenBank/DDBJ whole genome shotgun (WGS) entry which is preliminary data.</text>
</comment>